<feature type="compositionally biased region" description="Basic and acidic residues" evidence="1">
    <location>
        <begin position="424"/>
        <end position="436"/>
    </location>
</feature>
<keyword evidence="2" id="KW-0472">Membrane</keyword>
<accession>A0A2U3E9S1</accession>
<keyword evidence="2" id="KW-1133">Transmembrane helix</keyword>
<feature type="compositionally biased region" description="Basic and acidic residues" evidence="1">
    <location>
        <begin position="18"/>
        <end position="56"/>
    </location>
</feature>
<evidence type="ECO:0000256" key="1">
    <source>
        <dbReference type="SAM" id="MobiDB-lite"/>
    </source>
</evidence>
<feature type="region of interest" description="Disordered" evidence="1">
    <location>
        <begin position="522"/>
        <end position="613"/>
    </location>
</feature>
<dbReference type="PANTHER" id="PTHR40622:SF1">
    <property type="match status" value="1"/>
</dbReference>
<dbReference type="Proteomes" id="UP000245956">
    <property type="component" value="Unassembled WGS sequence"/>
</dbReference>
<dbReference type="AlphaFoldDB" id="A0A2U3E9S1"/>
<protein>
    <submittedName>
        <fullName evidence="3">Uncharacterized protein</fullName>
    </submittedName>
</protein>
<gene>
    <name evidence="3" type="ORF">PCL_12616</name>
</gene>
<evidence type="ECO:0000313" key="4">
    <source>
        <dbReference type="Proteomes" id="UP000245956"/>
    </source>
</evidence>
<reference evidence="3 4" key="1">
    <citation type="journal article" date="2016" name="Front. Microbiol.">
        <title>Genome and transcriptome sequences reveal the specific parasitism of the nematophagous Purpureocillium lilacinum 36-1.</title>
        <authorList>
            <person name="Xie J."/>
            <person name="Li S."/>
            <person name="Mo C."/>
            <person name="Xiao X."/>
            <person name="Peng D."/>
            <person name="Wang G."/>
            <person name="Xiao Y."/>
        </authorList>
    </citation>
    <scope>NUCLEOTIDE SEQUENCE [LARGE SCALE GENOMIC DNA]</scope>
    <source>
        <strain evidence="3 4">36-1</strain>
    </source>
</reference>
<evidence type="ECO:0000313" key="3">
    <source>
        <dbReference type="EMBL" id="PWI71248.1"/>
    </source>
</evidence>
<sequence>MRTAYWVMRLLGRWSGDASHDRRTGSRSQSRDDGCELRQDDSTEGDGGRRGRNDRRSVRRTHACCDAGTDEMHRVTAVAPLVAGFGYAGWDRAGQDSIDTGRHGAAERVSIRARLRLTNGIAGTAGGASNDCPMPAIDRPHRAHHGALSVFSAGSQRICERPGFRSERGRASIPTWGTWRWEPATETTRSALHLQQPVLDSDVQRRPACAGPGVAQRLDDGRTAGQGRGPSSALARRKPNCGPVLGIPPEEHVRGRGGEKQRQQARPGPCQTTQPEAFTGGPRSHVSESCKAPKTACICAPPREGRAGGLPLRAAYVAGFAFGAGRSWPSRAVHGRRLRLSGRSRRSVLHRTASYPTSARTDKITPYNLGQAGQRQPGDQARPKGTTRRKQLWSGRAKFSTCRWEQREPARWWWPLMRGARRRAMAERPEQSEEHSSPYPRARTKSALRTLPRPAAAEWTELGVSIEDSAAVSRPPPLEELRRRDPGGTRHGRTLQSMETTSGAGCISLAALRCDALHVSESRNNDRQAGKQTDKPEAEKGSTSRVPFLVPGLWSRTGGPGQGGGRGARRNARRGLSACLPGRRSAPQRAAGRAKQQDTSVRSRQGKPGQPRACALAPTEAVPIAGQKAEFALQAGQSDGLTCTYTLPVYVLCESPVSGCTTMLCRAKHLTGDMLKSLKGFKGGKGCGRHRNKGHPHHDGTGPGGVMPLHGGRPPHPHPHRPHPHHHHMGPHRHDWRKLMKNVASHIFLPVLMGITAGVGVAVIAMVLCSVLVRVTRLATCKRAGARCCRRKQATPQQDSDVEKVGLMSEEEHEEPPPQYRDDETK</sequence>
<feature type="region of interest" description="Disordered" evidence="1">
    <location>
        <begin position="197"/>
        <end position="287"/>
    </location>
</feature>
<proteinExistence type="predicted"/>
<feature type="region of interest" description="Disordered" evidence="1">
    <location>
        <begin position="693"/>
        <end position="732"/>
    </location>
</feature>
<name>A0A2U3E9S1_PURLI</name>
<feature type="compositionally biased region" description="Basic residues" evidence="1">
    <location>
        <begin position="713"/>
        <end position="732"/>
    </location>
</feature>
<comment type="caution">
    <text evidence="3">The sequence shown here is derived from an EMBL/GenBank/DDBJ whole genome shotgun (WGS) entry which is preliminary data.</text>
</comment>
<dbReference type="EMBL" id="LCWV01000008">
    <property type="protein sequence ID" value="PWI71248.1"/>
    <property type="molecule type" value="Genomic_DNA"/>
</dbReference>
<feature type="compositionally biased region" description="Basic and acidic residues" evidence="1">
    <location>
        <begin position="477"/>
        <end position="488"/>
    </location>
</feature>
<feature type="transmembrane region" description="Helical" evidence="2">
    <location>
        <begin position="747"/>
        <end position="773"/>
    </location>
</feature>
<feature type="region of interest" description="Disordered" evidence="1">
    <location>
        <begin position="792"/>
        <end position="826"/>
    </location>
</feature>
<evidence type="ECO:0000256" key="2">
    <source>
        <dbReference type="SAM" id="Phobius"/>
    </source>
</evidence>
<feature type="region of interest" description="Disordered" evidence="1">
    <location>
        <begin position="16"/>
        <end position="58"/>
    </location>
</feature>
<organism evidence="3 4">
    <name type="scientific">Purpureocillium lilacinum</name>
    <name type="common">Paecilomyces lilacinus</name>
    <dbReference type="NCBI Taxonomy" id="33203"/>
    <lineage>
        <taxon>Eukaryota</taxon>
        <taxon>Fungi</taxon>
        <taxon>Dikarya</taxon>
        <taxon>Ascomycota</taxon>
        <taxon>Pezizomycotina</taxon>
        <taxon>Sordariomycetes</taxon>
        <taxon>Hypocreomycetidae</taxon>
        <taxon>Hypocreales</taxon>
        <taxon>Ophiocordycipitaceae</taxon>
        <taxon>Purpureocillium</taxon>
    </lineage>
</organism>
<keyword evidence="2" id="KW-0812">Transmembrane</keyword>
<feature type="region of interest" description="Disordered" evidence="1">
    <location>
        <begin position="345"/>
        <end position="392"/>
    </location>
</feature>
<feature type="region of interest" description="Disordered" evidence="1">
    <location>
        <begin position="424"/>
        <end position="449"/>
    </location>
</feature>
<feature type="compositionally biased region" description="Basic and acidic residues" evidence="1">
    <location>
        <begin position="522"/>
        <end position="542"/>
    </location>
</feature>
<dbReference type="PANTHER" id="PTHR40622">
    <property type="match status" value="1"/>
</dbReference>
<feature type="compositionally biased region" description="Basic and acidic residues" evidence="1">
    <location>
        <begin position="249"/>
        <end position="262"/>
    </location>
</feature>
<feature type="region of interest" description="Disordered" evidence="1">
    <location>
        <begin position="468"/>
        <end position="499"/>
    </location>
</feature>